<protein>
    <submittedName>
        <fullName evidence="1">Uncharacterized protein</fullName>
    </submittedName>
</protein>
<dbReference type="AlphaFoldDB" id="A0AAP4LD56"/>
<gene>
    <name evidence="1" type="ORF">QQF32_23175</name>
</gene>
<name>A0AAP4LD56_9ENTR</name>
<proteinExistence type="predicted"/>
<evidence type="ECO:0000313" key="1">
    <source>
        <dbReference type="EMBL" id="MDK9366103.1"/>
    </source>
</evidence>
<keyword evidence="2" id="KW-1185">Reference proteome</keyword>
<reference evidence="1 2" key="1">
    <citation type="submission" date="2023-06" db="EMBL/GenBank/DDBJ databases">
        <title>Identification and characterization of antibiotic-resistant Gram-negative bacteria.</title>
        <authorList>
            <person name="Cho G.-S."/>
            <person name="Lee J."/>
            <person name="Tai E."/>
            <person name="Jeong S."/>
            <person name="Kim I."/>
            <person name="Kim B.-E."/>
            <person name="Jeong M.-I."/>
            <person name="Oh K.-K."/>
            <person name="Franz C.M.A.P."/>
        </authorList>
    </citation>
    <scope>NUCLEOTIDE SEQUENCE [LARGE SCALE GENOMIC DNA]</scope>
    <source>
        <strain evidence="1 2">V106_12</strain>
    </source>
</reference>
<sequence length="48" mass="5513">MTRFTLWLIAGFGGNFREKRTFASTSWSDADAGFRGEKFRAKRKIALL</sequence>
<accession>A0AAP4LD56</accession>
<comment type="caution">
    <text evidence="1">The sequence shown here is derived from an EMBL/GenBank/DDBJ whole genome shotgun (WGS) entry which is preliminary data.</text>
</comment>
<dbReference type="Proteomes" id="UP001223214">
    <property type="component" value="Unassembled WGS sequence"/>
</dbReference>
<organism evidence="1 2">
    <name type="scientific">Lelliottia wanjuensis</name>
    <dbReference type="NCBI Taxonomy" id="3050585"/>
    <lineage>
        <taxon>Bacteria</taxon>
        <taxon>Pseudomonadati</taxon>
        <taxon>Pseudomonadota</taxon>
        <taxon>Gammaproteobacteria</taxon>
        <taxon>Enterobacterales</taxon>
        <taxon>Enterobacteriaceae</taxon>
        <taxon>Lelliottia</taxon>
    </lineage>
</organism>
<evidence type="ECO:0000313" key="2">
    <source>
        <dbReference type="Proteomes" id="UP001223214"/>
    </source>
</evidence>
<dbReference type="EMBL" id="JASSOM010000092">
    <property type="protein sequence ID" value="MDK9366103.1"/>
    <property type="molecule type" value="Genomic_DNA"/>
</dbReference>